<feature type="domain" description="Reverse transcriptase" evidence="1">
    <location>
        <begin position="466"/>
        <end position="599"/>
    </location>
</feature>
<dbReference type="EMBL" id="CAJNRD030001117">
    <property type="protein sequence ID" value="CAG5078030.1"/>
    <property type="molecule type" value="Genomic_DNA"/>
</dbReference>
<keyword evidence="3" id="KW-0548">Nucleotidyltransferase</keyword>
<sequence length="634" mass="73318">MPIFSFCKTDRPNSKQGGGTAIIIRKGNEIIEYTILKINTNDNSNTNIFIISLYATNSNKIIFLKELDIIFNKLKLNQTNNRFIIAGDFNARRMEWGDHADNERGRYLRRWEYTTANHYNAKIYPTHIPSRTDSNTYLDICITDLQITDLINNKLSTCEYDSDHLALTFTVKLPNRMEYIDRQQTLHRFNFKATKWGKFQHKLQSNYNTIIPDDKNLTIKEIDEFIEDINKSILTTIEETVPKFKPHNNLHKYINTRIKKLQKNKSRLITELHKLQTNNPSNHRKEIIRLKELIKLTKAELRKEFGTSSATYYANLLKEINHRDASTFFPKINRYLRRKNPISIGDQILNQNDPILIGIPAEKINRTENNTVIISDPTSKLEVIGMFLQSINSPRYLNNGTRIKEIVDKEATKIKNKLNDNHNNNTTFTKFTTENRSTLSKHEDEKEYFFCNSHSLNLILQRLPNKTSSGGLQQRTVNSPTLFSIYLSTLLSSFDLNKGDLKAIAFADDLVVYLPGKSPLKIQDGLQKLLNVIDEFMQTWNLRINYTKCETIVFRRSTHFLTKGSRSGLNTFTLKGTNPGTDTVVNIPHKSIVKYLGVYLDDKLRLNKHINIQLNKASAALKSQPKLILLQTLD</sequence>
<dbReference type="InterPro" id="IPR043128">
    <property type="entry name" value="Rev_trsase/Diguanyl_cyclase"/>
</dbReference>
<evidence type="ECO:0000259" key="1">
    <source>
        <dbReference type="Pfam" id="PF00078"/>
    </source>
</evidence>
<keyword evidence="3" id="KW-0695">RNA-directed DNA polymerase</keyword>
<proteinExistence type="predicted"/>
<dbReference type="OrthoDB" id="7696036at2759"/>
<dbReference type="Proteomes" id="UP000786811">
    <property type="component" value="Unassembled WGS sequence"/>
</dbReference>
<keyword evidence="3" id="KW-0808">Transferase</keyword>
<dbReference type="SUPFAM" id="SSF56672">
    <property type="entry name" value="DNA/RNA polymerases"/>
    <property type="match status" value="1"/>
</dbReference>
<dbReference type="GO" id="GO:0003964">
    <property type="term" value="F:RNA-directed DNA polymerase activity"/>
    <property type="evidence" value="ECO:0007669"/>
    <property type="project" value="UniProtKB-KW"/>
</dbReference>
<dbReference type="Gene3D" id="3.30.70.270">
    <property type="match status" value="1"/>
</dbReference>
<dbReference type="SUPFAM" id="SSF56219">
    <property type="entry name" value="DNase I-like"/>
    <property type="match status" value="1"/>
</dbReference>
<name>A0A8J2H656_COTCN</name>
<dbReference type="PANTHER" id="PTHR33332">
    <property type="entry name" value="REVERSE TRANSCRIPTASE DOMAIN-CONTAINING PROTEIN"/>
    <property type="match status" value="1"/>
</dbReference>
<feature type="domain" description="Endonuclease/exonuclease/phosphatase" evidence="2">
    <location>
        <begin position="48"/>
        <end position="166"/>
    </location>
</feature>
<reference evidence="3" key="1">
    <citation type="submission" date="2021-04" db="EMBL/GenBank/DDBJ databases">
        <authorList>
            <person name="Chebbi M.A.C M."/>
        </authorList>
    </citation>
    <scope>NUCLEOTIDE SEQUENCE</scope>
</reference>
<keyword evidence="4" id="KW-1185">Reference proteome</keyword>
<dbReference type="Gene3D" id="3.60.10.10">
    <property type="entry name" value="Endonuclease/exonuclease/phosphatase"/>
    <property type="match status" value="1"/>
</dbReference>
<dbReference type="InterPro" id="IPR036691">
    <property type="entry name" value="Endo/exonu/phosph_ase_sf"/>
</dbReference>
<accession>A0A8J2H656</accession>
<evidence type="ECO:0000313" key="3">
    <source>
        <dbReference type="EMBL" id="CAG5078030.1"/>
    </source>
</evidence>
<dbReference type="InterPro" id="IPR043502">
    <property type="entry name" value="DNA/RNA_pol_sf"/>
</dbReference>
<organism evidence="3 4">
    <name type="scientific">Cotesia congregata</name>
    <name type="common">Parasitoid wasp</name>
    <name type="synonym">Apanteles congregatus</name>
    <dbReference type="NCBI Taxonomy" id="51543"/>
    <lineage>
        <taxon>Eukaryota</taxon>
        <taxon>Metazoa</taxon>
        <taxon>Ecdysozoa</taxon>
        <taxon>Arthropoda</taxon>
        <taxon>Hexapoda</taxon>
        <taxon>Insecta</taxon>
        <taxon>Pterygota</taxon>
        <taxon>Neoptera</taxon>
        <taxon>Endopterygota</taxon>
        <taxon>Hymenoptera</taxon>
        <taxon>Apocrita</taxon>
        <taxon>Ichneumonoidea</taxon>
        <taxon>Braconidae</taxon>
        <taxon>Microgastrinae</taxon>
        <taxon>Cotesia</taxon>
    </lineage>
</organism>
<dbReference type="Pfam" id="PF00078">
    <property type="entry name" value="RVT_1"/>
    <property type="match status" value="1"/>
</dbReference>
<dbReference type="InterPro" id="IPR000477">
    <property type="entry name" value="RT_dom"/>
</dbReference>
<gene>
    <name evidence="3" type="ORF">HICCMSTLAB_LOCUS2625</name>
</gene>
<dbReference type="Pfam" id="PF14529">
    <property type="entry name" value="Exo_endo_phos_2"/>
    <property type="match status" value="1"/>
</dbReference>
<dbReference type="AlphaFoldDB" id="A0A8J2H656"/>
<evidence type="ECO:0000313" key="4">
    <source>
        <dbReference type="Proteomes" id="UP000786811"/>
    </source>
</evidence>
<evidence type="ECO:0000259" key="2">
    <source>
        <dbReference type="Pfam" id="PF14529"/>
    </source>
</evidence>
<comment type="caution">
    <text evidence="3">The sequence shown here is derived from an EMBL/GenBank/DDBJ whole genome shotgun (WGS) entry which is preliminary data.</text>
</comment>
<protein>
    <submittedName>
        <fullName evidence="3">Similar to pol: RNA-directed DNA polymerase from mobile element jockey (Drosophila melanogaster)</fullName>
    </submittedName>
</protein>
<dbReference type="InterPro" id="IPR005135">
    <property type="entry name" value="Endo/exonuclease/phosphatase"/>
</dbReference>